<dbReference type="EMBL" id="JAHCVI010000001">
    <property type="protein sequence ID" value="KAG7290840.1"/>
    <property type="molecule type" value="Genomic_DNA"/>
</dbReference>
<dbReference type="InterPro" id="IPR035985">
    <property type="entry name" value="Ubiquitin-activating_enz"/>
</dbReference>
<reference evidence="2" key="1">
    <citation type="submission" date="2023-02" db="EMBL/GenBank/DDBJ databases">
        <authorList>
            <person name="Palmer J.M."/>
        </authorList>
    </citation>
    <scope>NUCLEOTIDE SEQUENCE</scope>
    <source>
        <strain evidence="2">FW57</strain>
    </source>
</reference>
<name>A0AAD4F190_9PEZI</name>
<proteinExistence type="predicted"/>
<dbReference type="AlphaFoldDB" id="A0AAD4F190"/>
<dbReference type="Proteomes" id="UP001197093">
    <property type="component" value="Unassembled WGS sequence"/>
</dbReference>
<evidence type="ECO:0000256" key="1">
    <source>
        <dbReference type="SAM" id="MobiDB-lite"/>
    </source>
</evidence>
<dbReference type="Gene3D" id="3.40.50.720">
    <property type="entry name" value="NAD(P)-binding Rossmann-like Domain"/>
    <property type="match status" value="1"/>
</dbReference>
<gene>
    <name evidence="2" type="ORF">NEMBOFW57_000845</name>
</gene>
<feature type="region of interest" description="Disordered" evidence="1">
    <location>
        <begin position="1"/>
        <end position="35"/>
    </location>
</feature>
<accession>A0AAD4F190</accession>
<sequence>MANGSVPAPANGISAGKSSSQPPHEIALLRPPDPPVGMKAQEKIRNANILLVTMKAMANEIAKNLVLAGIGSLTILDPEPVTRPTWAPTQALGLPAETLRRGAAVVPAEVSGNGGAGAVEVSPVAAVLGGQLAQDVINVLGGTQQPVQNFVVFDGEAMEAGVYALHPEGELGRGLLASAAPVLPVGEGDAAMLGGGVPVAGGMPAAA</sequence>
<keyword evidence="3" id="KW-1185">Reference proteome</keyword>
<dbReference type="SUPFAM" id="SSF69572">
    <property type="entry name" value="Activating enzymes of the ubiquitin-like proteins"/>
    <property type="match status" value="2"/>
</dbReference>
<dbReference type="GO" id="GO:0008641">
    <property type="term" value="F:ubiquitin-like modifier activating enzyme activity"/>
    <property type="evidence" value="ECO:0007669"/>
    <property type="project" value="InterPro"/>
</dbReference>
<comment type="caution">
    <text evidence="2">The sequence shown here is derived from an EMBL/GenBank/DDBJ whole genome shotgun (WGS) entry which is preliminary data.</text>
</comment>
<dbReference type="Gene3D" id="3.40.50.12550">
    <property type="entry name" value="Ubiquitin-activating enzyme E1, inactive adenylation domain, subdomain 2"/>
    <property type="match status" value="1"/>
</dbReference>
<evidence type="ECO:0000313" key="2">
    <source>
        <dbReference type="EMBL" id="KAG7290840.1"/>
    </source>
</evidence>
<evidence type="ECO:0000313" key="3">
    <source>
        <dbReference type="Proteomes" id="UP001197093"/>
    </source>
</evidence>
<organism evidence="2 3">
    <name type="scientific">Staphylotrichum longicolle</name>
    <dbReference type="NCBI Taxonomy" id="669026"/>
    <lineage>
        <taxon>Eukaryota</taxon>
        <taxon>Fungi</taxon>
        <taxon>Dikarya</taxon>
        <taxon>Ascomycota</taxon>
        <taxon>Pezizomycotina</taxon>
        <taxon>Sordariomycetes</taxon>
        <taxon>Sordariomycetidae</taxon>
        <taxon>Sordariales</taxon>
        <taxon>Chaetomiaceae</taxon>
        <taxon>Staphylotrichum</taxon>
    </lineage>
</organism>
<protein>
    <submittedName>
        <fullName evidence="2">Uncharacterized protein</fullName>
    </submittedName>
</protein>